<evidence type="ECO:0000259" key="14">
    <source>
        <dbReference type="Pfam" id="PF00593"/>
    </source>
</evidence>
<keyword evidence="8 12" id="KW-0798">TonB box</keyword>
<dbReference type="GO" id="GO:0006826">
    <property type="term" value="P:iron ion transport"/>
    <property type="evidence" value="ECO:0007669"/>
    <property type="project" value="UniProtKB-KW"/>
</dbReference>
<sequence>MRKPMLPHASVTTLAIATALFASTAVSAAAQDAARADPAADDSDQVADIIVTAQRREQRLQDVPVSVTAFDSGALESQAVQNLTDLNAKTPNVVLAPVGAYPYASAFFIRGLGFADVESTFEPAVGVEMNGIYLARNSGALQDFFDIESVEILRGPQGTLYGRNTIGGVVSVRTKRPGKDAGGQIMATVGDHGRRELRAALETPVGDTFGVRVSGLYKNYDGYNYNATTQKRVGDNEVFSGRVTFVAEPSPDFEAALVIDYDRERGSGAAFRNASLPGNVYYHFSPDTGTPTPVVPAGNSDPTDPYTIYSNTPLFAKLDTWGLAFNADWHLGGATVTAVTGYREFYDKVQSDYDASALNFFSAYREQDHNQFSQEVRIASDGANMIDYVAGVYFLNQSYAITNTQTGIIYGGAVVPQIASQANNAYAAFGQIDVHPVEALTLTAGGRYSYENKTFTNRPLFFPVARTYKANWDNFSPKLGVSYKVSPDVMVYSSWSKGFRSGGFNGRAASYTSAGPYASETVSSLEAGFKSDLLDRRVRFNMAAFRATYSDMQVGSQGLTSGGVYESIVTNAGKARIDGVEAETQIVLGAGFRINANAAWLNARFLENMTDLTSDGVDNPTDNSDFPIAYAPKWSGAVGLMWDHETGFGKVNGSVNAVYQDDQYTSGGAANRTSNVQMRPANVLVDAALGIDLAAGIHIGGWVKNLLDKTVINNTFGLGPLGFLRIYAPPRTFGVDVGFKF</sequence>
<feature type="domain" description="TonB-dependent receptor-like beta-barrel" evidence="14">
    <location>
        <begin position="271"/>
        <end position="706"/>
    </location>
</feature>
<keyword evidence="16" id="KW-0675">Receptor</keyword>
<evidence type="ECO:0000256" key="8">
    <source>
        <dbReference type="ARBA" id="ARBA00023077"/>
    </source>
</evidence>
<evidence type="ECO:0000256" key="5">
    <source>
        <dbReference type="ARBA" id="ARBA00022692"/>
    </source>
</evidence>
<evidence type="ECO:0000256" key="7">
    <source>
        <dbReference type="ARBA" id="ARBA00023065"/>
    </source>
</evidence>
<evidence type="ECO:0000256" key="12">
    <source>
        <dbReference type="RuleBase" id="RU003357"/>
    </source>
</evidence>
<proteinExistence type="inferred from homology"/>
<protein>
    <submittedName>
        <fullName evidence="16">Iron complex outermembrane receptor protein</fullName>
    </submittedName>
</protein>
<dbReference type="InterPro" id="IPR039426">
    <property type="entry name" value="TonB-dep_rcpt-like"/>
</dbReference>
<keyword evidence="2 11" id="KW-0813">Transport</keyword>
<evidence type="ECO:0000256" key="2">
    <source>
        <dbReference type="ARBA" id="ARBA00022448"/>
    </source>
</evidence>
<evidence type="ECO:0000313" key="17">
    <source>
        <dbReference type="Proteomes" id="UP000232587"/>
    </source>
</evidence>
<feature type="chain" id="PRO_5014981064" evidence="13">
    <location>
        <begin position="29"/>
        <end position="741"/>
    </location>
</feature>
<evidence type="ECO:0000256" key="6">
    <source>
        <dbReference type="ARBA" id="ARBA00023004"/>
    </source>
</evidence>
<name>A0A2N0H387_9SPHN</name>
<feature type="signal peptide" evidence="13">
    <location>
        <begin position="1"/>
        <end position="28"/>
    </location>
</feature>
<dbReference type="RefSeq" id="WP_198519279.1">
    <property type="nucleotide sequence ID" value="NZ_PHUF01000007.1"/>
</dbReference>
<keyword evidence="13" id="KW-0732">Signal</keyword>
<evidence type="ECO:0000256" key="4">
    <source>
        <dbReference type="ARBA" id="ARBA00022496"/>
    </source>
</evidence>
<feature type="domain" description="TonB-dependent receptor plug" evidence="15">
    <location>
        <begin position="60"/>
        <end position="169"/>
    </location>
</feature>
<dbReference type="Pfam" id="PF00593">
    <property type="entry name" value="TonB_dep_Rec_b-barrel"/>
    <property type="match status" value="1"/>
</dbReference>
<gene>
    <name evidence="16" type="ORF">B0I00_3204</name>
</gene>
<dbReference type="Proteomes" id="UP000232587">
    <property type="component" value="Unassembled WGS sequence"/>
</dbReference>
<dbReference type="Gene3D" id="2.40.170.20">
    <property type="entry name" value="TonB-dependent receptor, beta-barrel domain"/>
    <property type="match status" value="1"/>
</dbReference>
<evidence type="ECO:0000256" key="9">
    <source>
        <dbReference type="ARBA" id="ARBA00023136"/>
    </source>
</evidence>
<reference evidence="16 17" key="1">
    <citation type="submission" date="2017-11" db="EMBL/GenBank/DDBJ databases">
        <title>Genomic Encyclopedia of Type Strains, Phase III (KMG-III): the genomes of soil and plant-associated and newly described type strains.</title>
        <authorList>
            <person name="Whitman W."/>
        </authorList>
    </citation>
    <scope>NUCLEOTIDE SEQUENCE [LARGE SCALE GENOMIC DNA]</scope>
    <source>
        <strain evidence="16 17">CGMCC 1.12274</strain>
    </source>
</reference>
<evidence type="ECO:0000313" key="16">
    <source>
        <dbReference type="EMBL" id="PKB13405.1"/>
    </source>
</evidence>
<keyword evidence="4" id="KW-0410">Iron transport</keyword>
<dbReference type="SUPFAM" id="SSF56935">
    <property type="entry name" value="Porins"/>
    <property type="match status" value="1"/>
</dbReference>
<evidence type="ECO:0000259" key="15">
    <source>
        <dbReference type="Pfam" id="PF07715"/>
    </source>
</evidence>
<dbReference type="InterPro" id="IPR012910">
    <property type="entry name" value="Plug_dom"/>
</dbReference>
<dbReference type="InterPro" id="IPR000531">
    <property type="entry name" value="Beta-barrel_TonB"/>
</dbReference>
<dbReference type="PANTHER" id="PTHR32552">
    <property type="entry name" value="FERRICHROME IRON RECEPTOR-RELATED"/>
    <property type="match status" value="1"/>
</dbReference>
<evidence type="ECO:0000256" key="1">
    <source>
        <dbReference type="ARBA" id="ARBA00004571"/>
    </source>
</evidence>
<keyword evidence="7" id="KW-0406">Ion transport</keyword>
<evidence type="ECO:0000256" key="10">
    <source>
        <dbReference type="ARBA" id="ARBA00023237"/>
    </source>
</evidence>
<comment type="similarity">
    <text evidence="11 12">Belongs to the TonB-dependent receptor family.</text>
</comment>
<dbReference type="InterPro" id="IPR036942">
    <property type="entry name" value="Beta-barrel_TonB_sf"/>
</dbReference>
<evidence type="ECO:0000256" key="3">
    <source>
        <dbReference type="ARBA" id="ARBA00022452"/>
    </source>
</evidence>
<dbReference type="Pfam" id="PF07715">
    <property type="entry name" value="Plug"/>
    <property type="match status" value="1"/>
</dbReference>
<dbReference type="CDD" id="cd01347">
    <property type="entry name" value="ligand_gated_channel"/>
    <property type="match status" value="1"/>
</dbReference>
<accession>A0A2N0H387</accession>
<keyword evidence="3 11" id="KW-1134">Transmembrane beta strand</keyword>
<keyword evidence="9 11" id="KW-0472">Membrane</keyword>
<evidence type="ECO:0000256" key="13">
    <source>
        <dbReference type="SAM" id="SignalP"/>
    </source>
</evidence>
<dbReference type="AlphaFoldDB" id="A0A2N0H387"/>
<dbReference type="PROSITE" id="PS52016">
    <property type="entry name" value="TONB_DEPENDENT_REC_3"/>
    <property type="match status" value="1"/>
</dbReference>
<dbReference type="EMBL" id="PHUF01000007">
    <property type="protein sequence ID" value="PKB13405.1"/>
    <property type="molecule type" value="Genomic_DNA"/>
</dbReference>
<keyword evidence="6" id="KW-0408">Iron</keyword>
<dbReference type="GO" id="GO:0009279">
    <property type="term" value="C:cell outer membrane"/>
    <property type="evidence" value="ECO:0007669"/>
    <property type="project" value="UniProtKB-SubCell"/>
</dbReference>
<keyword evidence="17" id="KW-1185">Reference proteome</keyword>
<keyword evidence="10 11" id="KW-0998">Cell outer membrane</keyword>
<comment type="subcellular location">
    <subcellularLocation>
        <location evidence="1 11">Cell outer membrane</location>
        <topology evidence="1 11">Multi-pass membrane protein</topology>
    </subcellularLocation>
</comment>
<evidence type="ECO:0000256" key="11">
    <source>
        <dbReference type="PROSITE-ProRule" id="PRU01360"/>
    </source>
</evidence>
<keyword evidence="5 11" id="KW-0812">Transmembrane</keyword>
<organism evidence="16 17">
    <name type="scientific">Novosphingobium kunmingense</name>
    <dbReference type="NCBI Taxonomy" id="1211806"/>
    <lineage>
        <taxon>Bacteria</taxon>
        <taxon>Pseudomonadati</taxon>
        <taxon>Pseudomonadota</taxon>
        <taxon>Alphaproteobacteria</taxon>
        <taxon>Sphingomonadales</taxon>
        <taxon>Sphingomonadaceae</taxon>
        <taxon>Novosphingobium</taxon>
    </lineage>
</organism>
<dbReference type="PANTHER" id="PTHR32552:SF81">
    <property type="entry name" value="TONB-DEPENDENT OUTER MEMBRANE RECEPTOR"/>
    <property type="match status" value="1"/>
</dbReference>
<comment type="caution">
    <text evidence="16">The sequence shown here is derived from an EMBL/GenBank/DDBJ whole genome shotgun (WGS) entry which is preliminary data.</text>
</comment>